<organism evidence="2">
    <name type="scientific">viral metagenome</name>
    <dbReference type="NCBI Taxonomy" id="1070528"/>
    <lineage>
        <taxon>unclassified sequences</taxon>
        <taxon>metagenomes</taxon>
        <taxon>organismal metagenomes</taxon>
    </lineage>
</organism>
<feature type="transmembrane region" description="Helical" evidence="1">
    <location>
        <begin position="6"/>
        <end position="27"/>
    </location>
</feature>
<feature type="transmembrane region" description="Helical" evidence="1">
    <location>
        <begin position="48"/>
        <end position="65"/>
    </location>
</feature>
<sequence length="90" mass="9913">MNIALHAIIGGTISGISAWGFFKFMNFDFRKWEFKRITDSDREFDDDNVKLAILAGTIIGAFISISKSTLKMLINAAEAVEAAEAITVLN</sequence>
<name>A0A6C0LRF2_9ZZZZ</name>
<evidence type="ECO:0008006" key="3">
    <source>
        <dbReference type="Google" id="ProtNLM"/>
    </source>
</evidence>
<dbReference type="EMBL" id="MN740556">
    <property type="protein sequence ID" value="QHU33329.1"/>
    <property type="molecule type" value="Genomic_DNA"/>
</dbReference>
<accession>A0A6C0LRF2</accession>
<dbReference type="AlphaFoldDB" id="A0A6C0LRF2"/>
<keyword evidence="1" id="KW-1133">Transmembrane helix</keyword>
<evidence type="ECO:0000256" key="1">
    <source>
        <dbReference type="SAM" id="Phobius"/>
    </source>
</evidence>
<keyword evidence="1" id="KW-0472">Membrane</keyword>
<proteinExistence type="predicted"/>
<keyword evidence="1" id="KW-0812">Transmembrane</keyword>
<protein>
    <recommendedName>
        <fullName evidence="3">DUF4235 domain-containing protein</fullName>
    </recommendedName>
</protein>
<evidence type="ECO:0000313" key="2">
    <source>
        <dbReference type="EMBL" id="QHU33329.1"/>
    </source>
</evidence>
<reference evidence="2" key="1">
    <citation type="journal article" date="2020" name="Nature">
        <title>Giant virus diversity and host interactions through global metagenomics.</title>
        <authorList>
            <person name="Schulz F."/>
            <person name="Roux S."/>
            <person name="Paez-Espino D."/>
            <person name="Jungbluth S."/>
            <person name="Walsh D.A."/>
            <person name="Denef V.J."/>
            <person name="McMahon K.D."/>
            <person name="Konstantinidis K.T."/>
            <person name="Eloe-Fadrosh E.A."/>
            <person name="Kyrpides N.C."/>
            <person name="Woyke T."/>
        </authorList>
    </citation>
    <scope>NUCLEOTIDE SEQUENCE</scope>
    <source>
        <strain evidence="2">GVMAG-S-1014582-52</strain>
    </source>
</reference>